<reference evidence="8 9" key="1">
    <citation type="submission" date="2019-02" db="EMBL/GenBank/DDBJ databases">
        <title>Prokaryotic population dynamics and viral predation in marine succession experiment using metagenomics: the confinement effect.</title>
        <authorList>
            <person name="Haro-Moreno J.M."/>
            <person name="Rodriguez-Valera F."/>
            <person name="Lopez-Perez M."/>
        </authorList>
    </citation>
    <scope>NUCLEOTIDE SEQUENCE [LARGE SCALE GENOMIC DNA]</scope>
    <source>
        <strain evidence="8">MED-G169</strain>
    </source>
</reference>
<accession>A0A520LLV9</accession>
<feature type="domain" description="PPIase FKBP-type" evidence="7">
    <location>
        <begin position="14"/>
        <end position="100"/>
    </location>
</feature>
<dbReference type="Gene3D" id="3.10.50.40">
    <property type="match status" value="1"/>
</dbReference>
<dbReference type="InterPro" id="IPR001179">
    <property type="entry name" value="PPIase_FKBP_dom"/>
</dbReference>
<comment type="caution">
    <text evidence="8">The sequence shown here is derived from an EMBL/GenBank/DDBJ whole genome shotgun (WGS) entry which is preliminary data.</text>
</comment>
<gene>
    <name evidence="8" type="ORF">EVB02_02350</name>
</gene>
<evidence type="ECO:0000256" key="5">
    <source>
        <dbReference type="PROSITE-ProRule" id="PRU00277"/>
    </source>
</evidence>
<dbReference type="PANTHER" id="PTHR47861:SF4">
    <property type="entry name" value="FKBP-TYPE 16 KDA PEPTIDYL-PROLYL CIS-TRANS ISOMERASE"/>
    <property type="match status" value="1"/>
</dbReference>
<comment type="catalytic activity">
    <reaction evidence="1 5 6">
        <text>[protein]-peptidylproline (omega=180) = [protein]-peptidylproline (omega=0)</text>
        <dbReference type="Rhea" id="RHEA:16237"/>
        <dbReference type="Rhea" id="RHEA-COMP:10747"/>
        <dbReference type="Rhea" id="RHEA-COMP:10748"/>
        <dbReference type="ChEBI" id="CHEBI:83833"/>
        <dbReference type="ChEBI" id="CHEBI:83834"/>
        <dbReference type="EC" id="5.2.1.8"/>
    </reaction>
</comment>
<dbReference type="EC" id="5.2.1.8" evidence="6"/>
<dbReference type="Pfam" id="PF00254">
    <property type="entry name" value="FKBP_C"/>
    <property type="match status" value="1"/>
</dbReference>
<protein>
    <recommendedName>
        <fullName evidence="6">Peptidyl-prolyl cis-trans isomerase</fullName>
        <ecNumber evidence="6">5.2.1.8</ecNumber>
    </recommendedName>
</protein>
<dbReference type="InterPro" id="IPR046357">
    <property type="entry name" value="PPIase_dom_sf"/>
</dbReference>
<sequence length="155" mass="17176">MQRKSRVSVEIIHGIRVTMHFSLMLEDQTIIDSTFDKEPASFCVGDGNLLPGFEKVLIGLAIGEEEVFEIEPQEAFGQYNDQNIQRLERASFDDDNLEVGSVYSFENGGGELPGVIIKIDDKFASVDFNHPLAGKLILFKVKILNIENGDAADAN</sequence>
<dbReference type="Proteomes" id="UP000318148">
    <property type="component" value="Unassembled WGS sequence"/>
</dbReference>
<dbReference type="PROSITE" id="PS50059">
    <property type="entry name" value="FKBP_PPIASE"/>
    <property type="match status" value="1"/>
</dbReference>
<evidence type="ECO:0000256" key="4">
    <source>
        <dbReference type="ARBA" id="ARBA00023235"/>
    </source>
</evidence>
<keyword evidence="3 5" id="KW-0697">Rotamase</keyword>
<proteinExistence type="inferred from homology"/>
<evidence type="ECO:0000313" key="9">
    <source>
        <dbReference type="Proteomes" id="UP000318148"/>
    </source>
</evidence>
<evidence type="ECO:0000259" key="7">
    <source>
        <dbReference type="PROSITE" id="PS50059"/>
    </source>
</evidence>
<evidence type="ECO:0000313" key="8">
    <source>
        <dbReference type="EMBL" id="RZO06605.1"/>
    </source>
</evidence>
<dbReference type="GO" id="GO:0003755">
    <property type="term" value="F:peptidyl-prolyl cis-trans isomerase activity"/>
    <property type="evidence" value="ECO:0007669"/>
    <property type="project" value="UniProtKB-UniRule"/>
</dbReference>
<evidence type="ECO:0000256" key="3">
    <source>
        <dbReference type="ARBA" id="ARBA00023110"/>
    </source>
</evidence>
<dbReference type="EMBL" id="SHBO01000022">
    <property type="protein sequence ID" value="RZO06605.1"/>
    <property type="molecule type" value="Genomic_DNA"/>
</dbReference>
<organism evidence="8 9">
    <name type="scientific">SAR92 clade bacterium</name>
    <dbReference type="NCBI Taxonomy" id="2315479"/>
    <lineage>
        <taxon>Bacteria</taxon>
        <taxon>Pseudomonadati</taxon>
        <taxon>Pseudomonadota</taxon>
        <taxon>Gammaproteobacteria</taxon>
        <taxon>Cellvibrionales</taxon>
        <taxon>Porticoccaceae</taxon>
        <taxon>SAR92 clade</taxon>
    </lineage>
</organism>
<comment type="similarity">
    <text evidence="2 6">Belongs to the FKBP-type PPIase family.</text>
</comment>
<evidence type="ECO:0000256" key="2">
    <source>
        <dbReference type="ARBA" id="ARBA00006577"/>
    </source>
</evidence>
<dbReference type="InterPro" id="IPR048261">
    <property type="entry name" value="SlpA/SlyD-like_ins_sf"/>
</dbReference>
<keyword evidence="4 5" id="KW-0413">Isomerase</keyword>
<dbReference type="Gene3D" id="2.40.10.330">
    <property type="match status" value="1"/>
</dbReference>
<dbReference type="SUPFAM" id="SSF54534">
    <property type="entry name" value="FKBP-like"/>
    <property type="match status" value="1"/>
</dbReference>
<dbReference type="PANTHER" id="PTHR47861">
    <property type="entry name" value="FKBP-TYPE PEPTIDYL-PROLYL CIS-TRANS ISOMERASE SLYD"/>
    <property type="match status" value="1"/>
</dbReference>
<evidence type="ECO:0000256" key="1">
    <source>
        <dbReference type="ARBA" id="ARBA00000971"/>
    </source>
</evidence>
<dbReference type="AlphaFoldDB" id="A0A520LLV9"/>
<name>A0A520LLV9_9GAMM</name>
<evidence type="ECO:0000256" key="6">
    <source>
        <dbReference type="RuleBase" id="RU003915"/>
    </source>
</evidence>